<dbReference type="Proteomes" id="UP001162164">
    <property type="component" value="Unassembled WGS sequence"/>
</dbReference>
<evidence type="ECO:0000313" key="3">
    <source>
        <dbReference type="Proteomes" id="UP001162164"/>
    </source>
</evidence>
<reference evidence="2" key="1">
    <citation type="journal article" date="2023" name="Insect Mol. Biol.">
        <title>Genome sequencing provides insights into the evolution of gene families encoding plant cell wall-degrading enzymes in longhorned beetles.</title>
        <authorList>
            <person name="Shin N.R."/>
            <person name="Okamura Y."/>
            <person name="Kirsch R."/>
            <person name="Pauchet Y."/>
        </authorList>
    </citation>
    <scope>NUCLEOTIDE SEQUENCE</scope>
    <source>
        <strain evidence="2">MMC_N1</strain>
    </source>
</reference>
<accession>A0ABQ9JKZ4</accession>
<evidence type="ECO:0000313" key="2">
    <source>
        <dbReference type="EMBL" id="KAJ8978888.1"/>
    </source>
</evidence>
<name>A0ABQ9JKZ4_9CUCU</name>
<protein>
    <submittedName>
        <fullName evidence="2">Uncharacterized protein</fullName>
    </submittedName>
</protein>
<feature type="chain" id="PRO_5045242327" evidence="1">
    <location>
        <begin position="21"/>
        <end position="68"/>
    </location>
</feature>
<keyword evidence="3" id="KW-1185">Reference proteome</keyword>
<dbReference type="EMBL" id="JAPWTJ010000393">
    <property type="protein sequence ID" value="KAJ8978888.1"/>
    <property type="molecule type" value="Genomic_DNA"/>
</dbReference>
<comment type="caution">
    <text evidence="2">The sequence shown here is derived from an EMBL/GenBank/DDBJ whole genome shotgun (WGS) entry which is preliminary data.</text>
</comment>
<evidence type="ECO:0000256" key="1">
    <source>
        <dbReference type="SAM" id="SignalP"/>
    </source>
</evidence>
<proteinExistence type="predicted"/>
<keyword evidence="1" id="KW-0732">Signal</keyword>
<gene>
    <name evidence="2" type="ORF">NQ317_008503</name>
</gene>
<sequence>MAFFSTSVGVLITFLSPSVAVPELHKVHLLFIGIWSNHLNQLGNFLGGDLDEFSQCFHATICLFFRRL</sequence>
<feature type="signal peptide" evidence="1">
    <location>
        <begin position="1"/>
        <end position="20"/>
    </location>
</feature>
<organism evidence="2 3">
    <name type="scientific">Molorchus minor</name>
    <dbReference type="NCBI Taxonomy" id="1323400"/>
    <lineage>
        <taxon>Eukaryota</taxon>
        <taxon>Metazoa</taxon>
        <taxon>Ecdysozoa</taxon>
        <taxon>Arthropoda</taxon>
        <taxon>Hexapoda</taxon>
        <taxon>Insecta</taxon>
        <taxon>Pterygota</taxon>
        <taxon>Neoptera</taxon>
        <taxon>Endopterygota</taxon>
        <taxon>Coleoptera</taxon>
        <taxon>Polyphaga</taxon>
        <taxon>Cucujiformia</taxon>
        <taxon>Chrysomeloidea</taxon>
        <taxon>Cerambycidae</taxon>
        <taxon>Lamiinae</taxon>
        <taxon>Monochamini</taxon>
        <taxon>Molorchus</taxon>
    </lineage>
</organism>